<proteinExistence type="predicted"/>
<evidence type="ECO:0000313" key="1">
    <source>
        <dbReference type="EMBL" id="QDV44634.1"/>
    </source>
</evidence>
<organism evidence="1 2">
    <name type="scientific">Stieleria neptunia</name>
    <dbReference type="NCBI Taxonomy" id="2527979"/>
    <lineage>
        <taxon>Bacteria</taxon>
        <taxon>Pseudomonadati</taxon>
        <taxon>Planctomycetota</taxon>
        <taxon>Planctomycetia</taxon>
        <taxon>Pirellulales</taxon>
        <taxon>Pirellulaceae</taxon>
        <taxon>Stieleria</taxon>
    </lineage>
</organism>
<accession>A0A518HV44</accession>
<protein>
    <submittedName>
        <fullName evidence="1">Uncharacterized protein</fullName>
    </submittedName>
</protein>
<dbReference type="KEGG" id="snep:Enr13x_45020"/>
<gene>
    <name evidence="1" type="ORF">Enr13x_45020</name>
</gene>
<reference evidence="1 2" key="1">
    <citation type="submission" date="2019-03" db="EMBL/GenBank/DDBJ databases">
        <title>Deep-cultivation of Planctomycetes and their phenomic and genomic characterization uncovers novel biology.</title>
        <authorList>
            <person name="Wiegand S."/>
            <person name="Jogler M."/>
            <person name="Boedeker C."/>
            <person name="Pinto D."/>
            <person name="Vollmers J."/>
            <person name="Rivas-Marin E."/>
            <person name="Kohn T."/>
            <person name="Peeters S.H."/>
            <person name="Heuer A."/>
            <person name="Rast P."/>
            <person name="Oberbeckmann S."/>
            <person name="Bunk B."/>
            <person name="Jeske O."/>
            <person name="Meyerdierks A."/>
            <person name="Storesund J.E."/>
            <person name="Kallscheuer N."/>
            <person name="Luecker S."/>
            <person name="Lage O.M."/>
            <person name="Pohl T."/>
            <person name="Merkel B.J."/>
            <person name="Hornburger P."/>
            <person name="Mueller R.-W."/>
            <person name="Bruemmer F."/>
            <person name="Labrenz M."/>
            <person name="Spormann A.M."/>
            <person name="Op den Camp H."/>
            <person name="Overmann J."/>
            <person name="Amann R."/>
            <person name="Jetten M.S.M."/>
            <person name="Mascher T."/>
            <person name="Medema M.H."/>
            <person name="Devos D.P."/>
            <person name="Kaster A.-K."/>
            <person name="Ovreas L."/>
            <person name="Rohde M."/>
            <person name="Galperin M.Y."/>
            <person name="Jogler C."/>
        </authorList>
    </citation>
    <scope>NUCLEOTIDE SEQUENCE [LARGE SCALE GENOMIC DNA]</scope>
    <source>
        <strain evidence="1 2">Enr13</strain>
    </source>
</reference>
<keyword evidence="2" id="KW-1185">Reference proteome</keyword>
<dbReference type="EMBL" id="CP037423">
    <property type="protein sequence ID" value="QDV44634.1"/>
    <property type="molecule type" value="Genomic_DNA"/>
</dbReference>
<dbReference type="AlphaFoldDB" id="A0A518HV44"/>
<dbReference type="Proteomes" id="UP000319004">
    <property type="component" value="Chromosome"/>
</dbReference>
<name>A0A518HV44_9BACT</name>
<evidence type="ECO:0000313" key="2">
    <source>
        <dbReference type="Proteomes" id="UP000319004"/>
    </source>
</evidence>
<sequence length="58" mass="5665">MPLASAAGPGCGKGAAGNLNYTPDGCHAVPIASVIVCRTLSVENELNLSTGAVVALVL</sequence>